<feature type="transmembrane region" description="Helical" evidence="1">
    <location>
        <begin position="129"/>
        <end position="154"/>
    </location>
</feature>
<dbReference type="EMBL" id="JACCCU010000002">
    <property type="protein sequence ID" value="NYF90852.1"/>
    <property type="molecule type" value="Genomic_DNA"/>
</dbReference>
<protein>
    <submittedName>
        <fullName evidence="2">Membrane protein</fullName>
    </submittedName>
</protein>
<feature type="transmembrane region" description="Helical" evidence="1">
    <location>
        <begin position="193"/>
        <end position="210"/>
    </location>
</feature>
<feature type="transmembrane region" description="Helical" evidence="1">
    <location>
        <begin position="6"/>
        <end position="31"/>
    </location>
</feature>
<feature type="transmembrane region" description="Helical" evidence="1">
    <location>
        <begin position="68"/>
        <end position="89"/>
    </location>
</feature>
<keyword evidence="1" id="KW-0472">Membrane</keyword>
<proteinExistence type="predicted"/>
<dbReference type="Proteomes" id="UP000564385">
    <property type="component" value="Unassembled WGS sequence"/>
</dbReference>
<organism evidence="2 3">
    <name type="scientific">Tunturiibacter lichenicola</name>
    <dbReference type="NCBI Taxonomy" id="2051959"/>
    <lineage>
        <taxon>Bacteria</taxon>
        <taxon>Pseudomonadati</taxon>
        <taxon>Acidobacteriota</taxon>
        <taxon>Terriglobia</taxon>
        <taxon>Terriglobales</taxon>
        <taxon>Acidobacteriaceae</taxon>
        <taxon>Tunturiibacter</taxon>
    </lineage>
</organism>
<evidence type="ECO:0000313" key="2">
    <source>
        <dbReference type="EMBL" id="NYF90852.1"/>
    </source>
</evidence>
<evidence type="ECO:0000313" key="3">
    <source>
        <dbReference type="Proteomes" id="UP000564385"/>
    </source>
</evidence>
<keyword evidence="1" id="KW-1133">Transmembrane helix</keyword>
<evidence type="ECO:0000256" key="1">
    <source>
        <dbReference type="SAM" id="Phobius"/>
    </source>
</evidence>
<accession>A0A852VN90</accession>
<feature type="transmembrane region" description="Helical" evidence="1">
    <location>
        <begin position="43"/>
        <end position="62"/>
    </location>
</feature>
<reference evidence="2 3" key="1">
    <citation type="submission" date="2020-07" db="EMBL/GenBank/DDBJ databases">
        <title>Genomic Encyclopedia of Type Strains, Phase IV (KMG-V): Genome sequencing to study the core and pangenomes of soil and plant-associated prokaryotes.</title>
        <authorList>
            <person name="Whitman W."/>
        </authorList>
    </citation>
    <scope>NUCLEOTIDE SEQUENCE [LARGE SCALE GENOMIC DNA]</scope>
    <source>
        <strain evidence="2 3">M8UP22</strain>
    </source>
</reference>
<comment type="caution">
    <text evidence="2">The sequence shown here is derived from an EMBL/GenBank/DDBJ whole genome shotgun (WGS) entry which is preliminary data.</text>
</comment>
<feature type="transmembrane region" description="Helical" evidence="1">
    <location>
        <begin position="222"/>
        <end position="242"/>
    </location>
</feature>
<dbReference type="AlphaFoldDB" id="A0A852VN90"/>
<feature type="transmembrane region" description="Helical" evidence="1">
    <location>
        <begin position="160"/>
        <end position="181"/>
    </location>
</feature>
<keyword evidence="1" id="KW-0812">Transmembrane</keyword>
<sequence length="253" mass="26695">MMGTGWAHIGTSITASFLASLVECVEALTVVLAVGSVRGWRSALIGSASAIAVLLLIIAALGNVLTHIPLHLLQLTVGTLLLLFGLRWLRKAILRAAGLIPLHDEAAAFSKNTEAMRRHANLPTAWDKIAFAAAFNITMLEGTEVVFIVIAIGAGRAGTLLPASLGAVAALLVVIALGLILHRPLARVPENTLKFLVGILLSAFGTFWVGEGLDLHWPAADWSILALIAAYLLLALAMVPLCRSRSQTEPSIP</sequence>
<gene>
    <name evidence="2" type="ORF">HDF08_002954</name>
</gene>
<name>A0A852VN90_9BACT</name>